<feature type="region of interest" description="Disordered" evidence="1">
    <location>
        <begin position="73"/>
        <end position="93"/>
    </location>
</feature>
<evidence type="ECO:0000313" key="3">
    <source>
        <dbReference type="Proteomes" id="UP001317870"/>
    </source>
</evidence>
<evidence type="ECO:0000313" key="2">
    <source>
        <dbReference type="EMBL" id="BDT99956.1"/>
    </source>
</evidence>
<name>A0ABM8CY61_9NOCA</name>
<feature type="region of interest" description="Disordered" evidence="1">
    <location>
        <begin position="22"/>
        <end position="47"/>
    </location>
</feature>
<organism evidence="2 3">
    <name type="scientific">Nocardia sputorum</name>
    <dbReference type="NCBI Taxonomy" id="2984338"/>
    <lineage>
        <taxon>Bacteria</taxon>
        <taxon>Bacillati</taxon>
        <taxon>Actinomycetota</taxon>
        <taxon>Actinomycetes</taxon>
        <taxon>Mycobacteriales</taxon>
        <taxon>Nocardiaceae</taxon>
        <taxon>Nocardia</taxon>
    </lineage>
</organism>
<dbReference type="Proteomes" id="UP001317870">
    <property type="component" value="Chromosome"/>
</dbReference>
<gene>
    <name evidence="2" type="ORF">IFM12276_29850</name>
</gene>
<protein>
    <submittedName>
        <fullName evidence="2">Uncharacterized protein</fullName>
    </submittedName>
</protein>
<accession>A0ABM8CY61</accession>
<evidence type="ECO:0000256" key="1">
    <source>
        <dbReference type="SAM" id="MobiDB-lite"/>
    </source>
</evidence>
<dbReference type="EMBL" id="AP026978">
    <property type="protein sequence ID" value="BDT99956.1"/>
    <property type="molecule type" value="Genomic_DNA"/>
</dbReference>
<keyword evidence="3" id="KW-1185">Reference proteome</keyword>
<proteinExistence type="predicted"/>
<feature type="compositionally biased region" description="Basic and acidic residues" evidence="1">
    <location>
        <begin position="22"/>
        <end position="33"/>
    </location>
</feature>
<sequence>MLCGSAVTPVNTTISIRVTAHTDHNLDTDDSPRTRQPNRRHIRPACGPADQTCDPAIGFAFFHWEVCDRTPDPAAAPWDRTAVGRPRHSGEWL</sequence>
<reference evidence="2 3" key="1">
    <citation type="submission" date="2022-11" db="EMBL/GenBank/DDBJ databases">
        <title>Genome Sequencing of Nocardia sp. ON39_IFM12276 and assembly.</title>
        <authorList>
            <person name="Shimojima M."/>
            <person name="Toyokawa M."/>
            <person name="Uesaka K."/>
        </authorList>
    </citation>
    <scope>NUCLEOTIDE SEQUENCE [LARGE SCALE GENOMIC DNA]</scope>
    <source>
        <strain evidence="2 3">IFM 12276</strain>
    </source>
</reference>